<reference evidence="2 3" key="1">
    <citation type="submission" date="2016-10" db="EMBL/GenBank/DDBJ databases">
        <authorList>
            <person name="de Groot N.N."/>
        </authorList>
    </citation>
    <scope>NUCLEOTIDE SEQUENCE [LARGE SCALE GENOMIC DNA]</scope>
    <source>
        <strain evidence="2 3">CGMCC 4.5739</strain>
    </source>
</reference>
<feature type="transmembrane region" description="Helical" evidence="1">
    <location>
        <begin position="253"/>
        <end position="270"/>
    </location>
</feature>
<name>A0A1I1U732_9ACTN</name>
<organism evidence="2 3">
    <name type="scientific">Streptomyces aidingensis</name>
    <dbReference type="NCBI Taxonomy" id="910347"/>
    <lineage>
        <taxon>Bacteria</taxon>
        <taxon>Bacillati</taxon>
        <taxon>Actinomycetota</taxon>
        <taxon>Actinomycetes</taxon>
        <taxon>Kitasatosporales</taxon>
        <taxon>Streptomycetaceae</taxon>
        <taxon>Streptomyces</taxon>
    </lineage>
</organism>
<dbReference type="STRING" id="910347.SAMN05421773_12323"/>
<gene>
    <name evidence="2" type="ORF">SAMN05421773_12323</name>
</gene>
<feature type="transmembrane region" description="Helical" evidence="1">
    <location>
        <begin position="290"/>
        <end position="313"/>
    </location>
</feature>
<evidence type="ECO:0000313" key="2">
    <source>
        <dbReference type="EMBL" id="SFD66666.1"/>
    </source>
</evidence>
<dbReference type="EMBL" id="FOLM01000023">
    <property type="protein sequence ID" value="SFD66666.1"/>
    <property type="molecule type" value="Genomic_DNA"/>
</dbReference>
<feature type="transmembrane region" description="Helical" evidence="1">
    <location>
        <begin position="325"/>
        <end position="342"/>
    </location>
</feature>
<keyword evidence="1" id="KW-0812">Transmembrane</keyword>
<feature type="transmembrane region" description="Helical" evidence="1">
    <location>
        <begin position="397"/>
        <end position="420"/>
    </location>
</feature>
<accession>A0A1I1U732</accession>
<dbReference type="AlphaFoldDB" id="A0A1I1U732"/>
<keyword evidence="1" id="KW-0472">Membrane</keyword>
<dbReference type="RefSeq" id="WP_175541589.1">
    <property type="nucleotide sequence ID" value="NZ_FOLM01000023.1"/>
</dbReference>
<feature type="transmembrane region" description="Helical" evidence="1">
    <location>
        <begin position="75"/>
        <end position="96"/>
    </location>
</feature>
<sequence length="422" mass="43223">MSGGGPGGVLAHGTGQGHELPVSPFYAYAGAFAALLISFLALGLLWERSRLRGDTAGRPLPDALRRAADAPAARLLPRVLGLAAYLYTLAAALLGSDAAPRLLHAVLWAGLVPASLLLGPVWRRLDPLRTLHALACRALGRDPATGIGGRREVPEGLGHWPAAAGLLGYAWTELASPEPQSPATVAVFVLAYSAVQLAGAACWGSGWFDRCDPFTVHSGLLGSLAPVGRRPADGRPVLRLPLHGLDTVRPRPGLTATVCVLLAATAYDGLTLTGPPSWLPAGTTAARTLGLLTTVAVVALAMVAATSAARLFAAGPEHRPGEAQFAHSLVPIAAGYLIAHYLEMLLTEAPRAVGAPAVALPAAALATVQVGAIVAGHLGGVVAAHDRAVRLFPPHRAVAGQIPLLILMIGYTLAGLALLMSG</sequence>
<keyword evidence="3" id="KW-1185">Reference proteome</keyword>
<protein>
    <submittedName>
        <fullName evidence="2">Uncharacterized protein</fullName>
    </submittedName>
</protein>
<feature type="transmembrane region" description="Helical" evidence="1">
    <location>
        <begin position="25"/>
        <end position="46"/>
    </location>
</feature>
<proteinExistence type="predicted"/>
<keyword evidence="1" id="KW-1133">Transmembrane helix</keyword>
<feature type="transmembrane region" description="Helical" evidence="1">
    <location>
        <begin position="362"/>
        <end position="385"/>
    </location>
</feature>
<dbReference type="Proteomes" id="UP000199207">
    <property type="component" value="Unassembled WGS sequence"/>
</dbReference>
<evidence type="ECO:0000313" key="3">
    <source>
        <dbReference type="Proteomes" id="UP000199207"/>
    </source>
</evidence>
<evidence type="ECO:0000256" key="1">
    <source>
        <dbReference type="SAM" id="Phobius"/>
    </source>
</evidence>
<feature type="transmembrane region" description="Helical" evidence="1">
    <location>
        <begin position="102"/>
        <end position="122"/>
    </location>
</feature>